<dbReference type="Proteomes" id="UP000886520">
    <property type="component" value="Chromosome 4"/>
</dbReference>
<reference evidence="1" key="1">
    <citation type="submission" date="2021-01" db="EMBL/GenBank/DDBJ databases">
        <title>Adiantum capillus-veneris genome.</title>
        <authorList>
            <person name="Fang Y."/>
            <person name="Liao Q."/>
        </authorList>
    </citation>
    <scope>NUCLEOTIDE SEQUENCE</scope>
    <source>
        <strain evidence="1">H3</strain>
        <tissue evidence="1">Leaf</tissue>
    </source>
</reference>
<comment type="caution">
    <text evidence="1">The sequence shown here is derived from an EMBL/GenBank/DDBJ whole genome shotgun (WGS) entry which is preliminary data.</text>
</comment>
<proteinExistence type="predicted"/>
<organism evidence="1 2">
    <name type="scientific">Adiantum capillus-veneris</name>
    <name type="common">Maidenhair fern</name>
    <dbReference type="NCBI Taxonomy" id="13818"/>
    <lineage>
        <taxon>Eukaryota</taxon>
        <taxon>Viridiplantae</taxon>
        <taxon>Streptophyta</taxon>
        <taxon>Embryophyta</taxon>
        <taxon>Tracheophyta</taxon>
        <taxon>Polypodiopsida</taxon>
        <taxon>Polypodiidae</taxon>
        <taxon>Polypodiales</taxon>
        <taxon>Pteridineae</taxon>
        <taxon>Pteridaceae</taxon>
        <taxon>Vittarioideae</taxon>
        <taxon>Adiantum</taxon>
    </lineage>
</organism>
<protein>
    <submittedName>
        <fullName evidence="1">Uncharacterized protein</fullName>
    </submittedName>
</protein>
<evidence type="ECO:0000313" key="1">
    <source>
        <dbReference type="EMBL" id="KAI5081302.1"/>
    </source>
</evidence>
<accession>A0A9D4V862</accession>
<keyword evidence="2" id="KW-1185">Reference proteome</keyword>
<sequence length="129" mass="14423">MDCLHVKVRDKVELDGPCTYEEAVAYAQSRTKKILNNEQAKQVLVGPLVPRPIARKELQVVRPFVDAHVVAANRGDDRVETIPCGPMRPQQLQRGVYQVPPDVLDHVTSEKQAVEKIAEVPKSVSFVEN</sequence>
<gene>
    <name evidence="1" type="ORF">GOP47_0004485</name>
</gene>
<evidence type="ECO:0000313" key="2">
    <source>
        <dbReference type="Proteomes" id="UP000886520"/>
    </source>
</evidence>
<dbReference type="EMBL" id="JABFUD020000004">
    <property type="protein sequence ID" value="KAI5081302.1"/>
    <property type="molecule type" value="Genomic_DNA"/>
</dbReference>
<name>A0A9D4V862_ADICA</name>
<dbReference type="AlphaFoldDB" id="A0A9D4V862"/>